<evidence type="ECO:0000259" key="5">
    <source>
        <dbReference type="PROSITE" id="PS51007"/>
    </source>
</evidence>
<keyword evidence="7" id="KW-1185">Reference proteome</keyword>
<evidence type="ECO:0000313" key="6">
    <source>
        <dbReference type="EMBL" id="QEC67286.1"/>
    </source>
</evidence>
<organism evidence="6 7">
    <name type="scientific">Panacibacter ginsenosidivorans</name>
    <dbReference type="NCBI Taxonomy" id="1813871"/>
    <lineage>
        <taxon>Bacteria</taxon>
        <taxon>Pseudomonadati</taxon>
        <taxon>Bacteroidota</taxon>
        <taxon>Chitinophagia</taxon>
        <taxon>Chitinophagales</taxon>
        <taxon>Chitinophagaceae</taxon>
        <taxon>Panacibacter</taxon>
    </lineage>
</organism>
<keyword evidence="3 4" id="KW-0408">Iron</keyword>
<gene>
    <name evidence="6" type="ORF">FRZ67_08260</name>
</gene>
<protein>
    <submittedName>
        <fullName evidence="6">Cytochrome c</fullName>
    </submittedName>
</protein>
<proteinExistence type="predicted"/>
<dbReference type="InterPro" id="IPR009056">
    <property type="entry name" value="Cyt_c-like_dom"/>
</dbReference>
<feature type="domain" description="Cytochrome c" evidence="5">
    <location>
        <begin position="196"/>
        <end position="303"/>
    </location>
</feature>
<reference evidence="6 7" key="1">
    <citation type="journal article" date="2016" name="Int. J. Syst. Evol. Microbiol.">
        <title>Panacibacter ginsenosidivorans gen. nov., sp. nov., with ginsenoside converting activity isolated from soil of a ginseng field.</title>
        <authorList>
            <person name="Siddiqi M.Z."/>
            <person name="Muhammad Shafi S."/>
            <person name="Choi K.D."/>
            <person name="Im W.T."/>
        </authorList>
    </citation>
    <scope>NUCLEOTIDE SEQUENCE [LARGE SCALE GENOMIC DNA]</scope>
    <source>
        <strain evidence="6 7">Gsoil1550</strain>
    </source>
</reference>
<dbReference type="GO" id="GO:0020037">
    <property type="term" value="F:heme binding"/>
    <property type="evidence" value="ECO:0007669"/>
    <property type="project" value="InterPro"/>
</dbReference>
<dbReference type="InterPro" id="IPR051459">
    <property type="entry name" value="Cytochrome_c-type_DH"/>
</dbReference>
<dbReference type="AlphaFoldDB" id="A0A5B8V986"/>
<dbReference type="SUPFAM" id="SSF46626">
    <property type="entry name" value="Cytochrome c"/>
    <property type="match status" value="2"/>
</dbReference>
<keyword evidence="1 4" id="KW-0349">Heme</keyword>
<dbReference type="GO" id="GO:0009055">
    <property type="term" value="F:electron transfer activity"/>
    <property type="evidence" value="ECO:0007669"/>
    <property type="project" value="InterPro"/>
</dbReference>
<sequence>MFKKILKWTGIVLLVLIAGISVTAAFRQNMHYNAPYPNITTTTDSAVIARGKHLAYSSAHCIDCHSTANADSLIKLGLDVPLSGGFDFDIGIGHVYSKNITPDSATGIGRFTDKELARALRYGVQPDGTILYDFMQFHNLSDEDLTAVLSFIRSQKPVHNVVPENTLTIMGKLVKAFMVKPVGPSGEVPVAVKQDTTAVYGKYMATSIAECNGCHTLRDMSGAFIGEPFGGGNKFEEHGNPVLYTPNLTTDSSSRIFGWSQQDFINRFRMGKVIPYSPMPWGSFSRMTDDELKAIYKFLKTVEPAKTPALPDLAEK</sequence>
<dbReference type="PANTHER" id="PTHR35008">
    <property type="entry name" value="BLL4482 PROTEIN-RELATED"/>
    <property type="match status" value="1"/>
</dbReference>
<keyword evidence="2 4" id="KW-0479">Metal-binding</keyword>
<dbReference type="InterPro" id="IPR036909">
    <property type="entry name" value="Cyt_c-like_dom_sf"/>
</dbReference>
<evidence type="ECO:0000256" key="4">
    <source>
        <dbReference type="PROSITE-ProRule" id="PRU00433"/>
    </source>
</evidence>
<dbReference type="Proteomes" id="UP000321533">
    <property type="component" value="Chromosome"/>
</dbReference>
<dbReference type="EMBL" id="CP042435">
    <property type="protein sequence ID" value="QEC67286.1"/>
    <property type="molecule type" value="Genomic_DNA"/>
</dbReference>
<evidence type="ECO:0000256" key="1">
    <source>
        <dbReference type="ARBA" id="ARBA00022617"/>
    </source>
</evidence>
<evidence type="ECO:0000313" key="7">
    <source>
        <dbReference type="Proteomes" id="UP000321533"/>
    </source>
</evidence>
<dbReference type="PANTHER" id="PTHR35008:SF8">
    <property type="entry name" value="ALCOHOL DEHYDROGENASE CYTOCHROME C SUBUNIT"/>
    <property type="match status" value="1"/>
</dbReference>
<dbReference type="RefSeq" id="WP_147189093.1">
    <property type="nucleotide sequence ID" value="NZ_CP042435.1"/>
</dbReference>
<dbReference type="Gene3D" id="1.10.760.10">
    <property type="entry name" value="Cytochrome c-like domain"/>
    <property type="match status" value="2"/>
</dbReference>
<evidence type="ECO:0000256" key="2">
    <source>
        <dbReference type="ARBA" id="ARBA00022723"/>
    </source>
</evidence>
<evidence type="ECO:0000256" key="3">
    <source>
        <dbReference type="ARBA" id="ARBA00023004"/>
    </source>
</evidence>
<dbReference type="GO" id="GO:0046872">
    <property type="term" value="F:metal ion binding"/>
    <property type="evidence" value="ECO:0007669"/>
    <property type="project" value="UniProtKB-KW"/>
</dbReference>
<feature type="domain" description="Cytochrome c" evidence="5">
    <location>
        <begin position="46"/>
        <end position="156"/>
    </location>
</feature>
<accession>A0A5B8V986</accession>
<name>A0A5B8V986_9BACT</name>
<dbReference type="PROSITE" id="PS51007">
    <property type="entry name" value="CYTC"/>
    <property type="match status" value="2"/>
</dbReference>
<dbReference type="KEGG" id="pgin:FRZ67_08260"/>
<dbReference type="OrthoDB" id="9809720at2"/>